<keyword evidence="3" id="KW-1185">Reference proteome</keyword>
<comment type="caution">
    <text evidence="2">The sequence shown here is derived from an EMBL/GenBank/DDBJ whole genome shotgun (WGS) entry which is preliminary data.</text>
</comment>
<gene>
    <name evidence="2" type="ORF">P5673_002908</name>
</gene>
<dbReference type="AlphaFoldDB" id="A0AAD9R1S7"/>
<feature type="region of interest" description="Disordered" evidence="1">
    <location>
        <begin position="123"/>
        <end position="148"/>
    </location>
</feature>
<feature type="region of interest" description="Disordered" evidence="1">
    <location>
        <begin position="214"/>
        <end position="267"/>
    </location>
</feature>
<organism evidence="2 3">
    <name type="scientific">Acropora cervicornis</name>
    <name type="common">Staghorn coral</name>
    <dbReference type="NCBI Taxonomy" id="6130"/>
    <lineage>
        <taxon>Eukaryota</taxon>
        <taxon>Metazoa</taxon>
        <taxon>Cnidaria</taxon>
        <taxon>Anthozoa</taxon>
        <taxon>Hexacorallia</taxon>
        <taxon>Scleractinia</taxon>
        <taxon>Astrocoeniina</taxon>
        <taxon>Acroporidae</taxon>
        <taxon>Acropora</taxon>
    </lineage>
</organism>
<proteinExistence type="predicted"/>
<reference evidence="2" key="2">
    <citation type="journal article" date="2023" name="Science">
        <title>Genomic signatures of disease resistance in endangered staghorn corals.</title>
        <authorList>
            <person name="Vollmer S.V."/>
            <person name="Selwyn J.D."/>
            <person name="Despard B.A."/>
            <person name="Roesel C.L."/>
        </authorList>
    </citation>
    <scope>NUCLEOTIDE SEQUENCE</scope>
    <source>
        <strain evidence="2">K2</strain>
    </source>
</reference>
<evidence type="ECO:0000313" key="2">
    <source>
        <dbReference type="EMBL" id="KAK2571552.1"/>
    </source>
</evidence>
<evidence type="ECO:0000313" key="3">
    <source>
        <dbReference type="Proteomes" id="UP001249851"/>
    </source>
</evidence>
<dbReference type="PANTHER" id="PTHR47331:SF5">
    <property type="entry name" value="RIBONUCLEASE H"/>
    <property type="match status" value="1"/>
</dbReference>
<protein>
    <submittedName>
        <fullName evidence="2">Uncharacterized protein</fullName>
    </submittedName>
</protein>
<name>A0AAD9R1S7_ACRCE</name>
<evidence type="ECO:0000256" key="1">
    <source>
        <dbReference type="SAM" id="MobiDB-lite"/>
    </source>
</evidence>
<dbReference type="Proteomes" id="UP001249851">
    <property type="component" value="Unassembled WGS sequence"/>
</dbReference>
<dbReference type="EMBL" id="JARQWQ010000005">
    <property type="protein sequence ID" value="KAK2571552.1"/>
    <property type="molecule type" value="Genomic_DNA"/>
</dbReference>
<feature type="compositionally biased region" description="Basic and acidic residues" evidence="1">
    <location>
        <begin position="256"/>
        <end position="267"/>
    </location>
</feature>
<feature type="compositionally biased region" description="Polar residues" evidence="1">
    <location>
        <begin position="214"/>
        <end position="248"/>
    </location>
</feature>
<feature type="compositionally biased region" description="Basic residues" evidence="1">
    <location>
        <begin position="128"/>
        <end position="139"/>
    </location>
</feature>
<reference evidence="2" key="1">
    <citation type="journal article" date="2023" name="G3 (Bethesda)">
        <title>Whole genome assembly and annotation of the endangered Caribbean coral Acropora cervicornis.</title>
        <authorList>
            <person name="Selwyn J.D."/>
            <person name="Vollmer S.V."/>
        </authorList>
    </citation>
    <scope>NUCLEOTIDE SEQUENCE</scope>
    <source>
        <strain evidence="2">K2</strain>
    </source>
</reference>
<sequence>MACIIFQSLEGSPVDWEYNPEIFGIPQIDNIDQETLLLFTSHTDKSCLRDLLPCKCFVGEAEVLVQNQLGAHAAICDILEIEDELLQNSRYDAINKSNRETLRLLNELENIAALQLKKDGRSSIYSGKSKRSRTSRRSKQSSASSSLSLERRAEMAVKAAWLEAELKFHDLESQKTASLKKQEDEELAATQAELKTVNKIEEELNDVKATFSSDTGVSKIESSATGLEQPRPTQSSSAGLNPVTSPLVTNGIAPHELPRKPDPDVKLNHAKSDVSVTHVSTGEDLMQKLADLLSQRQDRDSLLQRPEPEVFTGNPLRYPSWIKSFETFIERKTRIASERLYYPSKYTTGEAREAVSSPLALDNVDAYDKAKKILRNRFGSQFIVADAYRKRINSWPKI</sequence>
<accession>A0AAD9R1S7</accession>
<dbReference type="PANTHER" id="PTHR47331">
    <property type="entry name" value="PHD-TYPE DOMAIN-CONTAINING PROTEIN"/>
    <property type="match status" value="1"/>
</dbReference>